<reference evidence="5" key="1">
    <citation type="journal article" date="2019" name="Int. J. Syst. Evol. Microbiol.">
        <title>The Global Catalogue of Microorganisms (GCM) 10K type strain sequencing project: providing services to taxonomists for standard genome sequencing and annotation.</title>
        <authorList>
            <consortium name="The Broad Institute Genomics Platform"/>
            <consortium name="The Broad Institute Genome Sequencing Center for Infectious Disease"/>
            <person name="Wu L."/>
            <person name="Ma J."/>
        </authorList>
    </citation>
    <scope>NUCLEOTIDE SEQUENCE [LARGE SCALE GENOMIC DNA]</scope>
    <source>
        <strain evidence="5">KCTC 52416</strain>
    </source>
</reference>
<dbReference type="SMART" id="SM00448">
    <property type="entry name" value="REC"/>
    <property type="match status" value="1"/>
</dbReference>
<evidence type="ECO:0000313" key="5">
    <source>
        <dbReference type="Proteomes" id="UP001595526"/>
    </source>
</evidence>
<sequence>MHVLIVEDEPLAAANLEKILGEVAPDIRQISRTESVAQTATWFPLHGREVNLIFMDIHLSDGSAFSIFQATEIDVPVIFTTAYDQYALQAFKVNSIDYLLKPIDKTHLEQAMHKFRKQGTAEVARYLSRLAVMAPFGRFPEKILVPVHDKLVPVAVEEISYCYSTNGETSIVTKDGKSLSYNKRLDSIMLSLDPDRFFRANKQFIIAKRAIEGITIWFDNRLMVSLNTRVPESLFVSKNRASEFRQWVAG</sequence>
<name>A0ABV7JJF7_9SPHI</name>
<dbReference type="Gene3D" id="2.40.50.1020">
    <property type="entry name" value="LytTr DNA-binding domain"/>
    <property type="match status" value="1"/>
</dbReference>
<comment type="caution">
    <text evidence="4">The sequence shown here is derived from an EMBL/GenBank/DDBJ whole genome shotgun (WGS) entry which is preliminary data.</text>
</comment>
<dbReference type="SMART" id="SM00850">
    <property type="entry name" value="LytTR"/>
    <property type="match status" value="1"/>
</dbReference>
<dbReference type="Gene3D" id="3.40.50.2300">
    <property type="match status" value="1"/>
</dbReference>
<dbReference type="PROSITE" id="PS50930">
    <property type="entry name" value="HTH_LYTTR"/>
    <property type="match status" value="1"/>
</dbReference>
<dbReference type="PANTHER" id="PTHR37299">
    <property type="entry name" value="TRANSCRIPTIONAL REGULATOR-RELATED"/>
    <property type="match status" value="1"/>
</dbReference>
<dbReference type="PROSITE" id="PS50110">
    <property type="entry name" value="RESPONSE_REGULATORY"/>
    <property type="match status" value="1"/>
</dbReference>
<dbReference type="PANTHER" id="PTHR37299:SF1">
    <property type="entry name" value="STAGE 0 SPORULATION PROTEIN A HOMOLOG"/>
    <property type="match status" value="1"/>
</dbReference>
<dbReference type="RefSeq" id="WP_379022591.1">
    <property type="nucleotide sequence ID" value="NZ_JBHRTA010000035.1"/>
</dbReference>
<dbReference type="Pfam" id="PF04397">
    <property type="entry name" value="LytTR"/>
    <property type="match status" value="1"/>
</dbReference>
<dbReference type="InterPro" id="IPR046947">
    <property type="entry name" value="LytR-like"/>
</dbReference>
<protein>
    <submittedName>
        <fullName evidence="4">LytR/AlgR family response regulator transcription factor</fullName>
    </submittedName>
</protein>
<feature type="domain" description="Response regulatory" evidence="2">
    <location>
        <begin position="2"/>
        <end position="116"/>
    </location>
</feature>
<keyword evidence="5" id="KW-1185">Reference proteome</keyword>
<feature type="modified residue" description="4-aspartylphosphate" evidence="1">
    <location>
        <position position="56"/>
    </location>
</feature>
<gene>
    <name evidence="4" type="ORF">ACFOET_11220</name>
</gene>
<organism evidence="4 5">
    <name type="scientific">Parapedobacter deserti</name>
    <dbReference type="NCBI Taxonomy" id="1912957"/>
    <lineage>
        <taxon>Bacteria</taxon>
        <taxon>Pseudomonadati</taxon>
        <taxon>Bacteroidota</taxon>
        <taxon>Sphingobacteriia</taxon>
        <taxon>Sphingobacteriales</taxon>
        <taxon>Sphingobacteriaceae</taxon>
        <taxon>Parapedobacter</taxon>
    </lineage>
</organism>
<dbReference type="Pfam" id="PF00072">
    <property type="entry name" value="Response_reg"/>
    <property type="match status" value="1"/>
</dbReference>
<dbReference type="InterPro" id="IPR007492">
    <property type="entry name" value="LytTR_DNA-bd_dom"/>
</dbReference>
<keyword evidence="1" id="KW-0597">Phosphoprotein</keyword>
<evidence type="ECO:0000259" key="3">
    <source>
        <dbReference type="PROSITE" id="PS50930"/>
    </source>
</evidence>
<proteinExistence type="predicted"/>
<dbReference type="SUPFAM" id="SSF52172">
    <property type="entry name" value="CheY-like"/>
    <property type="match status" value="1"/>
</dbReference>
<dbReference type="InterPro" id="IPR011006">
    <property type="entry name" value="CheY-like_superfamily"/>
</dbReference>
<dbReference type="InterPro" id="IPR001789">
    <property type="entry name" value="Sig_transdc_resp-reg_receiver"/>
</dbReference>
<evidence type="ECO:0000259" key="2">
    <source>
        <dbReference type="PROSITE" id="PS50110"/>
    </source>
</evidence>
<accession>A0ABV7JJF7</accession>
<feature type="domain" description="HTH LytTR-type" evidence="3">
    <location>
        <begin position="143"/>
        <end position="250"/>
    </location>
</feature>
<evidence type="ECO:0000313" key="4">
    <source>
        <dbReference type="EMBL" id="MFC3198181.1"/>
    </source>
</evidence>
<dbReference type="Proteomes" id="UP001595526">
    <property type="component" value="Unassembled WGS sequence"/>
</dbReference>
<evidence type="ECO:0000256" key="1">
    <source>
        <dbReference type="PROSITE-ProRule" id="PRU00169"/>
    </source>
</evidence>
<dbReference type="EMBL" id="JBHRTA010000035">
    <property type="protein sequence ID" value="MFC3198181.1"/>
    <property type="molecule type" value="Genomic_DNA"/>
</dbReference>